<evidence type="ECO:0000256" key="12">
    <source>
        <dbReference type="ARBA" id="ARBA00024867"/>
    </source>
</evidence>
<dbReference type="InterPro" id="IPR007892">
    <property type="entry name" value="CHASE4"/>
</dbReference>
<feature type="domain" description="Response regulatory" evidence="19">
    <location>
        <begin position="764"/>
        <end position="882"/>
    </location>
</feature>
<feature type="transmembrane region" description="Helical" evidence="17">
    <location>
        <begin position="7"/>
        <end position="25"/>
    </location>
</feature>
<dbReference type="SUPFAM" id="SSF47384">
    <property type="entry name" value="Homodimeric domain of signal transducing histidine kinase"/>
    <property type="match status" value="1"/>
</dbReference>
<dbReference type="SMART" id="SM00388">
    <property type="entry name" value="HisKA"/>
    <property type="match status" value="1"/>
</dbReference>
<comment type="similarity">
    <text evidence="3">In the N-terminal section; belongs to the phytochrome family.</text>
</comment>
<keyword evidence="17" id="KW-1133">Transmembrane helix</keyword>
<dbReference type="InterPro" id="IPR035965">
    <property type="entry name" value="PAS-like_dom_sf"/>
</dbReference>
<name>A0A934M609_9CLOT</name>
<dbReference type="InterPro" id="IPR003661">
    <property type="entry name" value="HisK_dim/P_dom"/>
</dbReference>
<evidence type="ECO:0000313" key="22">
    <source>
        <dbReference type="Proteomes" id="UP000622687"/>
    </source>
</evidence>
<evidence type="ECO:0000313" key="21">
    <source>
        <dbReference type="EMBL" id="MBI6872581.1"/>
    </source>
</evidence>
<dbReference type="FunFam" id="1.10.287.130:FF:000002">
    <property type="entry name" value="Two-component osmosensing histidine kinase"/>
    <property type="match status" value="1"/>
</dbReference>
<dbReference type="InterPro" id="IPR036097">
    <property type="entry name" value="HisK_dim/P_sf"/>
</dbReference>
<accession>A0A934M609</accession>
<dbReference type="Proteomes" id="UP000622687">
    <property type="component" value="Unassembled WGS sequence"/>
</dbReference>
<dbReference type="InterPro" id="IPR005467">
    <property type="entry name" value="His_kinase_dom"/>
</dbReference>
<dbReference type="InterPro" id="IPR003594">
    <property type="entry name" value="HATPase_dom"/>
</dbReference>
<dbReference type="InterPro" id="IPR011006">
    <property type="entry name" value="CheY-like_superfamily"/>
</dbReference>
<evidence type="ECO:0000256" key="2">
    <source>
        <dbReference type="ARBA" id="ARBA00004370"/>
    </source>
</evidence>
<dbReference type="SUPFAM" id="SSF55785">
    <property type="entry name" value="PYP-like sensor domain (PAS domain)"/>
    <property type="match status" value="1"/>
</dbReference>
<dbReference type="RefSeq" id="WP_211142082.1">
    <property type="nucleotide sequence ID" value="NZ_JAEEGB010000007.1"/>
</dbReference>
<comment type="subcellular location">
    <subcellularLocation>
        <location evidence="2">Membrane</location>
    </subcellularLocation>
</comment>
<dbReference type="SUPFAM" id="SSF55874">
    <property type="entry name" value="ATPase domain of HSP90 chaperone/DNA topoisomerase II/histidine kinase"/>
    <property type="match status" value="1"/>
</dbReference>
<evidence type="ECO:0000256" key="9">
    <source>
        <dbReference type="ARBA" id="ARBA00022777"/>
    </source>
</evidence>
<evidence type="ECO:0000256" key="1">
    <source>
        <dbReference type="ARBA" id="ARBA00000085"/>
    </source>
</evidence>
<dbReference type="Pfam" id="PF00072">
    <property type="entry name" value="Response_reg"/>
    <property type="match status" value="1"/>
</dbReference>
<dbReference type="Pfam" id="PF00512">
    <property type="entry name" value="HisKA"/>
    <property type="match status" value="1"/>
</dbReference>
<keyword evidence="17" id="KW-0812">Transmembrane</keyword>
<evidence type="ECO:0000256" key="10">
    <source>
        <dbReference type="ARBA" id="ARBA00022840"/>
    </source>
</evidence>
<evidence type="ECO:0000256" key="17">
    <source>
        <dbReference type="SAM" id="Phobius"/>
    </source>
</evidence>
<dbReference type="SUPFAM" id="SSF52172">
    <property type="entry name" value="CheY-like"/>
    <property type="match status" value="1"/>
</dbReference>
<evidence type="ECO:0000256" key="15">
    <source>
        <dbReference type="ARBA" id="ARBA00074306"/>
    </source>
</evidence>
<dbReference type="PRINTS" id="PR00344">
    <property type="entry name" value="BCTRLSENSOR"/>
</dbReference>
<keyword evidence="10" id="KW-0067">ATP-binding</keyword>
<proteinExistence type="inferred from homology"/>
<dbReference type="SMART" id="SM00304">
    <property type="entry name" value="HAMP"/>
    <property type="match status" value="1"/>
</dbReference>
<dbReference type="PROSITE" id="PS50110">
    <property type="entry name" value="RESPONSE_REGULATORY"/>
    <property type="match status" value="1"/>
</dbReference>
<evidence type="ECO:0000259" key="18">
    <source>
        <dbReference type="PROSITE" id="PS50109"/>
    </source>
</evidence>
<dbReference type="FunFam" id="3.30.565.10:FF:000010">
    <property type="entry name" value="Sensor histidine kinase RcsC"/>
    <property type="match status" value="1"/>
</dbReference>
<organism evidence="21 22">
    <name type="scientific">Clostridium aciditolerans</name>
    <dbReference type="NCBI Taxonomy" id="339861"/>
    <lineage>
        <taxon>Bacteria</taxon>
        <taxon>Bacillati</taxon>
        <taxon>Bacillota</taxon>
        <taxon>Clostridia</taxon>
        <taxon>Eubacteriales</taxon>
        <taxon>Clostridiaceae</taxon>
        <taxon>Clostridium</taxon>
    </lineage>
</organism>
<gene>
    <name evidence="21" type="ORF">I6U51_07625</name>
</gene>
<evidence type="ECO:0000256" key="5">
    <source>
        <dbReference type="ARBA" id="ARBA00018672"/>
    </source>
</evidence>
<evidence type="ECO:0000256" key="13">
    <source>
        <dbReference type="ARBA" id="ARBA00064003"/>
    </source>
</evidence>
<evidence type="ECO:0000256" key="14">
    <source>
        <dbReference type="ARBA" id="ARBA00068150"/>
    </source>
</evidence>
<dbReference type="EC" id="2.7.13.3" evidence="4"/>
<comment type="function">
    <text evidence="12">May play the central regulatory role in sporulation. It may be an element of the effector pathway responsible for the activation of sporulation genes in response to nutritional stress. Spo0A may act in concert with spo0H (a sigma factor) to control the expression of some genes that are critical to the sporulation process.</text>
</comment>
<keyword evidence="7" id="KW-0808">Transferase</keyword>
<dbReference type="SMART" id="SM00448">
    <property type="entry name" value="REC"/>
    <property type="match status" value="1"/>
</dbReference>
<dbReference type="AlphaFoldDB" id="A0A934M609"/>
<comment type="subunit">
    <text evidence="13">At low DSF concentrations, interacts with RpfF.</text>
</comment>
<dbReference type="CDD" id="cd00082">
    <property type="entry name" value="HisKA"/>
    <property type="match status" value="1"/>
</dbReference>
<keyword evidence="22" id="KW-1185">Reference proteome</keyword>
<dbReference type="CDD" id="cd16922">
    <property type="entry name" value="HATPase_EvgS-ArcB-TorS-like"/>
    <property type="match status" value="1"/>
</dbReference>
<evidence type="ECO:0000256" key="8">
    <source>
        <dbReference type="ARBA" id="ARBA00022741"/>
    </source>
</evidence>
<keyword evidence="9" id="KW-0418">Kinase</keyword>
<dbReference type="Gene3D" id="1.10.287.130">
    <property type="match status" value="1"/>
</dbReference>
<feature type="modified residue" description="4-aspartylphosphate" evidence="16">
    <location>
        <position position="813"/>
    </location>
</feature>
<dbReference type="GO" id="GO:0005524">
    <property type="term" value="F:ATP binding"/>
    <property type="evidence" value="ECO:0007669"/>
    <property type="project" value="UniProtKB-KW"/>
</dbReference>
<evidence type="ECO:0000259" key="19">
    <source>
        <dbReference type="PROSITE" id="PS50110"/>
    </source>
</evidence>
<dbReference type="InterPro" id="IPR001789">
    <property type="entry name" value="Sig_transdc_resp-reg_receiver"/>
</dbReference>
<sequence>MSLRKKTIYIISFTFLCLILLLYVISTNIIGRGFSHLENEYIQNNVYEAMSVLKDDVVALNISVSDWSNWDDTYEFIEDKNYQYIRSNLGDSIFTQLDINSIIFINYSGNIVFSKGYDLENKKPFDIPDDFKKIVLSDNFFNRLNSDHNVNGIIMTSQGPSLVAAKPILHSDGSGTSRGFVVMSKYLNYDEIKRISHTTGLSLDIKKIYNNSLPKDFSYAYSNLKKGQEVFIKALDENKISGYSIIKDINNSPILLLKVTTPRPIYNQAVSSIKFFTFSLFVVAMILCLIIFIFLEKSVLSPLKSFSDIAKKISKSKDLSIRFPSSRQDELGYLMNISNAMLEALELFQRKLQKSEHKYRHLFESLVDGFVYCKVVYNEKNPVDYIFMEVNSAFEEIIGIEKGNIIGKKAKDIKFKFENSIVSWEELLSRTVINGEKIKFELNSPINNKCYLVSAYCPEENYCIALFKDITELKEVENQLILARDSAESANAAKSIFLANMSHEIRTPMNAVIGMTELLTKSQLNDKQKEIVSSIEGAGRLLLNIINDILDYSKIDAGKMTLNHFEFNLDSVIKSVADIMAVKAYEKKLSLITHVSPEIPTIIGDGDKLCQILLNLVGNAIKFTNSGEVIIKAFLNKITESYAVVDFEVCDTGIGIEPDKIEKLFKPFIQADGSTTRKFGGTGLGLSISKGIIDLMKGNIMLESTLGKGTTFKFNITFEYLNIAKEKHPSEELKDANILKSLKLKQISKLAVIDNNYEKKALGKILLVEDNPINQKLAFMQLKKLEINVDIASNGKEALDKISTQRYSLMFMDCQMPELDGFDTTKAIRKLEPTLGYHPIIVAMTANAMEGDREKCLSSGMDDYISKPVKIQNLCDIFNKWKIKYSKL</sequence>
<keyword evidence="6 16" id="KW-0597">Phosphoprotein</keyword>
<evidence type="ECO:0000256" key="7">
    <source>
        <dbReference type="ARBA" id="ARBA00022679"/>
    </source>
</evidence>
<evidence type="ECO:0000256" key="6">
    <source>
        <dbReference type="ARBA" id="ARBA00022553"/>
    </source>
</evidence>
<keyword evidence="8" id="KW-0547">Nucleotide-binding</keyword>
<protein>
    <recommendedName>
        <fullName evidence="15">Circadian input-output histidine kinase CikA</fullName>
        <ecNumber evidence="4">2.7.13.3</ecNumber>
    </recommendedName>
    <alternativeName>
        <fullName evidence="14">Sensory/regulatory protein RpfC</fullName>
    </alternativeName>
    <alternativeName>
        <fullName evidence="5">Stage 0 sporulation protein A homolog</fullName>
    </alternativeName>
</protein>
<dbReference type="PROSITE" id="PS50109">
    <property type="entry name" value="HIS_KIN"/>
    <property type="match status" value="1"/>
</dbReference>
<evidence type="ECO:0000256" key="3">
    <source>
        <dbReference type="ARBA" id="ARBA00006402"/>
    </source>
</evidence>
<dbReference type="Gene3D" id="3.40.50.2300">
    <property type="match status" value="1"/>
</dbReference>
<evidence type="ECO:0000256" key="4">
    <source>
        <dbReference type="ARBA" id="ARBA00012438"/>
    </source>
</evidence>
<dbReference type="InterPro" id="IPR036890">
    <property type="entry name" value="HATPase_C_sf"/>
</dbReference>
<dbReference type="PANTHER" id="PTHR45339:SF1">
    <property type="entry name" value="HYBRID SIGNAL TRANSDUCTION HISTIDINE KINASE J"/>
    <property type="match status" value="1"/>
</dbReference>
<keyword evidence="11" id="KW-0902">Two-component regulatory system</keyword>
<dbReference type="PROSITE" id="PS50885">
    <property type="entry name" value="HAMP"/>
    <property type="match status" value="1"/>
</dbReference>
<dbReference type="PANTHER" id="PTHR45339">
    <property type="entry name" value="HYBRID SIGNAL TRANSDUCTION HISTIDINE KINASE J"/>
    <property type="match status" value="1"/>
</dbReference>
<dbReference type="GO" id="GO:0000155">
    <property type="term" value="F:phosphorelay sensor kinase activity"/>
    <property type="evidence" value="ECO:0007669"/>
    <property type="project" value="InterPro"/>
</dbReference>
<dbReference type="CDD" id="cd06225">
    <property type="entry name" value="HAMP"/>
    <property type="match status" value="1"/>
</dbReference>
<comment type="catalytic activity">
    <reaction evidence="1">
        <text>ATP + protein L-histidine = ADP + protein N-phospho-L-histidine.</text>
        <dbReference type="EC" id="2.7.13.3"/>
    </reaction>
</comment>
<keyword evidence="17" id="KW-0472">Membrane</keyword>
<comment type="caution">
    <text evidence="21">The sequence shown here is derived from an EMBL/GenBank/DDBJ whole genome shotgun (WGS) entry which is preliminary data.</text>
</comment>
<dbReference type="Pfam" id="PF05228">
    <property type="entry name" value="CHASE4"/>
    <property type="match status" value="1"/>
</dbReference>
<dbReference type="GO" id="GO:0016020">
    <property type="term" value="C:membrane"/>
    <property type="evidence" value="ECO:0007669"/>
    <property type="project" value="UniProtKB-SubCell"/>
</dbReference>
<dbReference type="Gene3D" id="6.10.340.10">
    <property type="match status" value="1"/>
</dbReference>
<dbReference type="SMART" id="SM00387">
    <property type="entry name" value="HATPase_c"/>
    <property type="match status" value="1"/>
</dbReference>
<dbReference type="EMBL" id="JAEEGB010000007">
    <property type="protein sequence ID" value="MBI6872581.1"/>
    <property type="molecule type" value="Genomic_DNA"/>
</dbReference>
<dbReference type="Gene3D" id="3.30.450.20">
    <property type="entry name" value="PAS domain"/>
    <property type="match status" value="1"/>
</dbReference>
<dbReference type="CDD" id="cd17546">
    <property type="entry name" value="REC_hyHK_CKI1_RcsC-like"/>
    <property type="match status" value="1"/>
</dbReference>
<feature type="transmembrane region" description="Helical" evidence="17">
    <location>
        <begin position="275"/>
        <end position="295"/>
    </location>
</feature>
<feature type="domain" description="Histidine kinase" evidence="18">
    <location>
        <begin position="500"/>
        <end position="720"/>
    </location>
</feature>
<dbReference type="InterPro" id="IPR003660">
    <property type="entry name" value="HAMP_dom"/>
</dbReference>
<reference evidence="21" key="1">
    <citation type="submission" date="2020-12" db="EMBL/GenBank/DDBJ databases">
        <title>Clostridium thailandense sp. nov., a novel acetogenic bacterium isolated from peat land soil in Thailand.</title>
        <authorList>
            <person name="Chaikitkaew S."/>
            <person name="Birkeland N.K."/>
        </authorList>
    </citation>
    <scope>NUCLEOTIDE SEQUENCE</scope>
    <source>
        <strain evidence="21">DSM 17425</strain>
    </source>
</reference>
<feature type="domain" description="HAMP" evidence="20">
    <location>
        <begin position="297"/>
        <end position="350"/>
    </location>
</feature>
<evidence type="ECO:0000256" key="11">
    <source>
        <dbReference type="ARBA" id="ARBA00023012"/>
    </source>
</evidence>
<dbReference type="InterPro" id="IPR004358">
    <property type="entry name" value="Sig_transdc_His_kin-like_C"/>
</dbReference>
<dbReference type="Gene3D" id="3.30.565.10">
    <property type="entry name" value="Histidine kinase-like ATPase, C-terminal domain"/>
    <property type="match status" value="1"/>
</dbReference>
<evidence type="ECO:0000259" key="20">
    <source>
        <dbReference type="PROSITE" id="PS50885"/>
    </source>
</evidence>
<evidence type="ECO:0000256" key="16">
    <source>
        <dbReference type="PROSITE-ProRule" id="PRU00169"/>
    </source>
</evidence>
<dbReference type="Pfam" id="PF02518">
    <property type="entry name" value="HATPase_c"/>
    <property type="match status" value="1"/>
</dbReference>